<feature type="transmembrane region" description="Helical" evidence="1">
    <location>
        <begin position="86"/>
        <end position="108"/>
    </location>
</feature>
<feature type="transmembrane region" description="Helical" evidence="1">
    <location>
        <begin position="49"/>
        <end position="66"/>
    </location>
</feature>
<dbReference type="Proteomes" id="UP000034932">
    <property type="component" value="Unassembled WGS sequence"/>
</dbReference>
<reference evidence="2 3" key="1">
    <citation type="journal article" date="2015" name="Nature">
        <title>rRNA introns, odd ribosomes, and small enigmatic genomes across a large radiation of phyla.</title>
        <authorList>
            <person name="Brown C.T."/>
            <person name="Hug L.A."/>
            <person name="Thomas B.C."/>
            <person name="Sharon I."/>
            <person name="Castelle C.J."/>
            <person name="Singh A."/>
            <person name="Wilkins M.J."/>
            <person name="Williams K.H."/>
            <person name="Banfield J.F."/>
        </authorList>
    </citation>
    <scope>NUCLEOTIDE SEQUENCE [LARGE SCALE GENOMIC DNA]</scope>
</reference>
<name>A0A0G0PV39_9BACT</name>
<sequence>MPLTYYLSLVTFRLPSYTITNMEKEKTERLHSKLTKEAQQFKKEFADRLLKLVTSGFGLVAALAWNELIKEFIKIYIQPFFGLSSGFVSLLIYALFVTFLAVFVTYQLSKIVKSEGKED</sequence>
<keyword evidence="1" id="KW-0812">Transmembrane</keyword>
<evidence type="ECO:0000256" key="1">
    <source>
        <dbReference type="SAM" id="Phobius"/>
    </source>
</evidence>
<organism evidence="2 3">
    <name type="scientific">Candidatus Woesebacteria bacterium GW2011_GWB1_39_10b</name>
    <dbReference type="NCBI Taxonomy" id="1618573"/>
    <lineage>
        <taxon>Bacteria</taxon>
        <taxon>Candidatus Woeseibacteriota</taxon>
    </lineage>
</organism>
<dbReference type="InterPro" id="IPR043713">
    <property type="entry name" value="DUF5654"/>
</dbReference>
<accession>A0A0G0PV39</accession>
<protein>
    <submittedName>
        <fullName evidence="2">Uncharacterized protein</fullName>
    </submittedName>
</protein>
<keyword evidence="1" id="KW-1133">Transmembrane helix</keyword>
<dbReference type="PATRIC" id="fig|1618573.3.peg.923"/>
<dbReference type="EMBL" id="LBVW01000017">
    <property type="protein sequence ID" value="KKQ93156.1"/>
    <property type="molecule type" value="Genomic_DNA"/>
</dbReference>
<proteinExistence type="predicted"/>
<dbReference type="Pfam" id="PF18898">
    <property type="entry name" value="DUF5654"/>
    <property type="match status" value="1"/>
</dbReference>
<comment type="caution">
    <text evidence="2">The sequence shown here is derived from an EMBL/GenBank/DDBJ whole genome shotgun (WGS) entry which is preliminary data.</text>
</comment>
<dbReference type="AlphaFoldDB" id="A0A0G0PV39"/>
<keyword evidence="1" id="KW-0472">Membrane</keyword>
<evidence type="ECO:0000313" key="2">
    <source>
        <dbReference type="EMBL" id="KKQ93156.1"/>
    </source>
</evidence>
<gene>
    <name evidence="2" type="ORF">UT19_C0017G0013</name>
</gene>
<evidence type="ECO:0000313" key="3">
    <source>
        <dbReference type="Proteomes" id="UP000034932"/>
    </source>
</evidence>